<feature type="chain" id="PRO_5038964086" evidence="4">
    <location>
        <begin position="26"/>
        <end position="169"/>
    </location>
</feature>
<dbReference type="Gene3D" id="1.25.40.10">
    <property type="entry name" value="Tetratricopeptide repeat domain"/>
    <property type="match status" value="2"/>
</dbReference>
<keyword evidence="1" id="KW-0677">Repeat</keyword>
<protein>
    <submittedName>
        <fullName evidence="5">Tetratricopeptide repeat protein</fullName>
    </submittedName>
</protein>
<organism evidence="5 6">
    <name type="scientific">Candidatus Zymogenus saltonus</name>
    <dbReference type="NCBI Taxonomy" id="2844893"/>
    <lineage>
        <taxon>Bacteria</taxon>
        <taxon>Deltaproteobacteria</taxon>
        <taxon>Candidatus Zymogenia</taxon>
        <taxon>Candidatus Zymogeniales</taxon>
        <taxon>Candidatus Zymogenaceae</taxon>
        <taxon>Candidatus Zymogenus</taxon>
    </lineage>
</organism>
<dbReference type="Proteomes" id="UP000809273">
    <property type="component" value="Unassembled WGS sequence"/>
</dbReference>
<dbReference type="SMART" id="SM00028">
    <property type="entry name" value="TPR"/>
    <property type="match status" value="4"/>
</dbReference>
<dbReference type="PANTHER" id="PTHR44858:SF1">
    <property type="entry name" value="UDP-N-ACETYLGLUCOSAMINE--PEPTIDE N-ACETYLGLUCOSAMINYLTRANSFERASE SPINDLY-RELATED"/>
    <property type="match status" value="1"/>
</dbReference>
<dbReference type="PROSITE" id="PS50293">
    <property type="entry name" value="TPR_REGION"/>
    <property type="match status" value="2"/>
</dbReference>
<feature type="repeat" description="TPR" evidence="3">
    <location>
        <begin position="95"/>
        <end position="128"/>
    </location>
</feature>
<dbReference type="InterPro" id="IPR050498">
    <property type="entry name" value="Ycf3"/>
</dbReference>
<reference evidence="5" key="2">
    <citation type="submission" date="2021-01" db="EMBL/GenBank/DDBJ databases">
        <authorList>
            <person name="Hahn C.R."/>
            <person name="Youssef N.H."/>
            <person name="Elshahed M."/>
        </authorList>
    </citation>
    <scope>NUCLEOTIDE SEQUENCE</scope>
    <source>
        <strain evidence="5">Zod_Metabat.24</strain>
    </source>
</reference>
<dbReference type="InterPro" id="IPR011990">
    <property type="entry name" value="TPR-like_helical_dom_sf"/>
</dbReference>
<dbReference type="Pfam" id="PF13181">
    <property type="entry name" value="TPR_8"/>
    <property type="match status" value="1"/>
</dbReference>
<dbReference type="Pfam" id="PF00515">
    <property type="entry name" value="TPR_1"/>
    <property type="match status" value="2"/>
</dbReference>
<keyword evidence="4" id="KW-0732">Signal</keyword>
<sequence length="169" mass="19488">MKNFRLTVIMLLVAAFILTSVLANAQSKAAIEWYNKGIHENDLNKKIEYYSKAINIDPNFTLAYNNRGVVYKNLKRYDEAIADYNRAINTKPNFGMAYNNRGIAYFYLKKYNEAIADFTKTISLEPNNPNPYFDRGYTYETTGRISEAKRDYQKACDLGAVEACKELKK</sequence>
<reference evidence="5" key="1">
    <citation type="journal article" date="2021" name="Environ. Microbiol.">
        <title>Genomic characterization of three novel Desulfobacterota classes expand the metabolic and phylogenetic diversity of the phylum.</title>
        <authorList>
            <person name="Murphy C.L."/>
            <person name="Biggerstaff J."/>
            <person name="Eichhorn A."/>
            <person name="Ewing E."/>
            <person name="Shahan R."/>
            <person name="Soriano D."/>
            <person name="Stewart S."/>
            <person name="VanMol K."/>
            <person name="Walker R."/>
            <person name="Walters P."/>
            <person name="Elshahed M.S."/>
            <person name="Youssef N.H."/>
        </authorList>
    </citation>
    <scope>NUCLEOTIDE SEQUENCE</scope>
    <source>
        <strain evidence="5">Zod_Metabat.24</strain>
    </source>
</reference>
<dbReference type="PROSITE" id="PS50005">
    <property type="entry name" value="TPR"/>
    <property type="match status" value="2"/>
</dbReference>
<keyword evidence="2 3" id="KW-0802">TPR repeat</keyword>
<feature type="repeat" description="TPR" evidence="3">
    <location>
        <begin position="61"/>
        <end position="94"/>
    </location>
</feature>
<dbReference type="InterPro" id="IPR019734">
    <property type="entry name" value="TPR_rpt"/>
</dbReference>
<accession>A0A9D8KJ93</accession>
<name>A0A9D8KJ93_9DELT</name>
<evidence type="ECO:0000256" key="3">
    <source>
        <dbReference type="PROSITE-ProRule" id="PRU00339"/>
    </source>
</evidence>
<comment type="caution">
    <text evidence="5">The sequence shown here is derived from an EMBL/GenBank/DDBJ whole genome shotgun (WGS) entry which is preliminary data.</text>
</comment>
<evidence type="ECO:0000313" key="5">
    <source>
        <dbReference type="EMBL" id="MBN1574648.1"/>
    </source>
</evidence>
<dbReference type="AlphaFoldDB" id="A0A9D8KJ93"/>
<feature type="signal peptide" evidence="4">
    <location>
        <begin position="1"/>
        <end position="25"/>
    </location>
</feature>
<evidence type="ECO:0000256" key="4">
    <source>
        <dbReference type="SAM" id="SignalP"/>
    </source>
</evidence>
<dbReference type="SUPFAM" id="SSF48452">
    <property type="entry name" value="TPR-like"/>
    <property type="match status" value="1"/>
</dbReference>
<evidence type="ECO:0000256" key="2">
    <source>
        <dbReference type="ARBA" id="ARBA00022803"/>
    </source>
</evidence>
<evidence type="ECO:0000313" key="6">
    <source>
        <dbReference type="Proteomes" id="UP000809273"/>
    </source>
</evidence>
<dbReference type="PANTHER" id="PTHR44858">
    <property type="entry name" value="TETRATRICOPEPTIDE REPEAT PROTEIN 6"/>
    <property type="match status" value="1"/>
</dbReference>
<proteinExistence type="predicted"/>
<dbReference type="EMBL" id="JAFGIX010000085">
    <property type="protein sequence ID" value="MBN1574648.1"/>
    <property type="molecule type" value="Genomic_DNA"/>
</dbReference>
<gene>
    <name evidence="5" type="ORF">JW984_15735</name>
</gene>
<evidence type="ECO:0000256" key="1">
    <source>
        <dbReference type="ARBA" id="ARBA00022737"/>
    </source>
</evidence>